<sequence>MLLLRLVPPPTARGLFAHKPNPNSFPHPRPHHLFPHSSKEIAPTDDVYFHHRHRDNFLPPPPPFAFTQARQHPSPLHLLATPPVRRYRDPDMNFARDMMPPPVAIFPGMRSKSRRHHTTINAPDNHVTFMQDRDTDPSFEPCADNPFERCSPMFPYAMDFDRRHGHPSGFEASLPALGHNHAPRLTDSARSETAIAEEATKAHCLLPLTAGHCKAAMPRWGFTLDTGTCGDDVVVITSTVYETPTRAESTTPSPTTPPPAPLAGGESHSIKTASSSGVGAAPQPSNVWRLDGAGSTLTDGVPATVFVTGLGLVALLVTAVCAFVVVRIFRKSRGNKKELVIGNILKTWPIDVPNICTDDQKRSTNTPRDTTATSPAV</sequence>
<feature type="compositionally biased region" description="Low complexity" evidence="1">
    <location>
        <begin position="244"/>
        <end position="253"/>
    </location>
</feature>
<evidence type="ECO:0000313" key="3">
    <source>
        <dbReference type="EMBL" id="KAK2188999.1"/>
    </source>
</evidence>
<comment type="caution">
    <text evidence="3">The sequence shown here is derived from an EMBL/GenBank/DDBJ whole genome shotgun (WGS) entry which is preliminary data.</text>
</comment>
<dbReference type="AlphaFoldDB" id="A0AAD9P6F3"/>
<feature type="region of interest" description="Disordered" evidence="1">
    <location>
        <begin position="356"/>
        <end position="377"/>
    </location>
</feature>
<organism evidence="3 4">
    <name type="scientific">Ridgeia piscesae</name>
    <name type="common">Tubeworm</name>
    <dbReference type="NCBI Taxonomy" id="27915"/>
    <lineage>
        <taxon>Eukaryota</taxon>
        <taxon>Metazoa</taxon>
        <taxon>Spiralia</taxon>
        <taxon>Lophotrochozoa</taxon>
        <taxon>Annelida</taxon>
        <taxon>Polychaeta</taxon>
        <taxon>Sedentaria</taxon>
        <taxon>Canalipalpata</taxon>
        <taxon>Sabellida</taxon>
        <taxon>Siboglinidae</taxon>
        <taxon>Ridgeia</taxon>
    </lineage>
</organism>
<evidence type="ECO:0000313" key="4">
    <source>
        <dbReference type="Proteomes" id="UP001209878"/>
    </source>
</evidence>
<feature type="region of interest" description="Disordered" evidence="1">
    <location>
        <begin position="244"/>
        <end position="285"/>
    </location>
</feature>
<feature type="compositionally biased region" description="Polar residues" evidence="1">
    <location>
        <begin position="363"/>
        <end position="377"/>
    </location>
</feature>
<gene>
    <name evidence="3" type="ORF">NP493_118g04024</name>
</gene>
<evidence type="ECO:0000256" key="2">
    <source>
        <dbReference type="SAM" id="Phobius"/>
    </source>
</evidence>
<keyword evidence="2" id="KW-1133">Transmembrane helix</keyword>
<dbReference type="CDD" id="cd00109">
    <property type="entry name" value="Kunitz-type"/>
    <property type="match status" value="1"/>
</dbReference>
<dbReference type="Proteomes" id="UP001209878">
    <property type="component" value="Unassembled WGS sequence"/>
</dbReference>
<reference evidence="3" key="1">
    <citation type="journal article" date="2023" name="Mol. Biol. Evol.">
        <title>Third-Generation Sequencing Reveals the Adaptive Role of the Epigenome in Three Deep-Sea Polychaetes.</title>
        <authorList>
            <person name="Perez M."/>
            <person name="Aroh O."/>
            <person name="Sun Y."/>
            <person name="Lan Y."/>
            <person name="Juniper S.K."/>
            <person name="Young C.R."/>
            <person name="Angers B."/>
            <person name="Qian P.Y."/>
        </authorList>
    </citation>
    <scope>NUCLEOTIDE SEQUENCE</scope>
    <source>
        <strain evidence="3">R07B-5</strain>
    </source>
</reference>
<dbReference type="EMBL" id="JAODUO010000117">
    <property type="protein sequence ID" value="KAK2188999.1"/>
    <property type="molecule type" value="Genomic_DNA"/>
</dbReference>
<feature type="transmembrane region" description="Helical" evidence="2">
    <location>
        <begin position="305"/>
        <end position="329"/>
    </location>
</feature>
<keyword evidence="2" id="KW-0472">Membrane</keyword>
<proteinExistence type="predicted"/>
<name>A0AAD9P6F3_RIDPI</name>
<keyword evidence="4" id="KW-1185">Reference proteome</keyword>
<accession>A0AAD9P6F3</accession>
<keyword evidence="2" id="KW-0812">Transmembrane</keyword>
<protein>
    <submittedName>
        <fullName evidence="3">Uncharacterized protein</fullName>
    </submittedName>
</protein>
<evidence type="ECO:0000256" key="1">
    <source>
        <dbReference type="SAM" id="MobiDB-lite"/>
    </source>
</evidence>